<keyword evidence="1" id="KW-0732">Signal</keyword>
<dbReference type="Pfam" id="PF13798">
    <property type="entry name" value="PCYCGC"/>
    <property type="match status" value="1"/>
</dbReference>
<name>A0A852T9V9_9BACI</name>
<gene>
    <name evidence="2" type="ORF">F4694_001740</name>
</gene>
<reference evidence="3" key="2">
    <citation type="submission" date="2020-08" db="EMBL/GenBank/DDBJ databases">
        <title>The Agave Microbiome: Exploring the role of microbial communities in plant adaptations to desert environments.</title>
        <authorList>
            <person name="Partida-Martinez L.P."/>
        </authorList>
    </citation>
    <scope>NUCLEOTIDE SEQUENCE [LARGE SCALE GENOMIC DNA]</scope>
    <source>
        <strain evidence="3">AT2.8</strain>
    </source>
</reference>
<feature type="chain" id="PRO_5039695522" evidence="1">
    <location>
        <begin position="24"/>
        <end position="108"/>
    </location>
</feature>
<dbReference type="AlphaFoldDB" id="A0A852T9V9"/>
<dbReference type="InterPro" id="IPR025673">
    <property type="entry name" value="PCYCGC"/>
</dbReference>
<feature type="signal peptide" evidence="1">
    <location>
        <begin position="1"/>
        <end position="23"/>
    </location>
</feature>
<dbReference type="Proteomes" id="UP000548423">
    <property type="component" value="Unassembled WGS sequence"/>
</dbReference>
<protein>
    <submittedName>
        <fullName evidence="2">Uncharacterized protein</fullName>
    </submittedName>
</protein>
<comment type="caution">
    <text evidence="2">The sequence shown here is derived from an EMBL/GenBank/DDBJ whole genome shotgun (WGS) entry which is preliminary data.</text>
</comment>
<dbReference type="PROSITE" id="PS51257">
    <property type="entry name" value="PROKAR_LIPOPROTEIN"/>
    <property type="match status" value="1"/>
</dbReference>
<evidence type="ECO:0000313" key="2">
    <source>
        <dbReference type="EMBL" id="NYE04991.1"/>
    </source>
</evidence>
<evidence type="ECO:0000256" key="1">
    <source>
        <dbReference type="SAM" id="SignalP"/>
    </source>
</evidence>
<evidence type="ECO:0000313" key="3">
    <source>
        <dbReference type="Proteomes" id="UP000548423"/>
    </source>
</evidence>
<accession>A0A852T9V9</accession>
<proteinExistence type="predicted"/>
<organism evidence="2 3">
    <name type="scientific">Neobacillus niacini</name>
    <dbReference type="NCBI Taxonomy" id="86668"/>
    <lineage>
        <taxon>Bacteria</taxon>
        <taxon>Bacillati</taxon>
        <taxon>Bacillota</taxon>
        <taxon>Bacilli</taxon>
        <taxon>Bacillales</taxon>
        <taxon>Bacillaceae</taxon>
        <taxon>Neobacillus</taxon>
    </lineage>
</organism>
<sequence>MTQKVKKFLSLLFLIAAIAVFLAACGSSKDINVTLDKKHEPFPDYVLNSSDLVQETYAMVSNYPEVVAGVPCYCGCFASDGHKSNLDCFIDQFGEDNAVTGWDSMGIA</sequence>
<dbReference type="EMBL" id="JACCBX010000003">
    <property type="protein sequence ID" value="NYE04991.1"/>
    <property type="molecule type" value="Genomic_DNA"/>
</dbReference>
<reference evidence="3" key="1">
    <citation type="submission" date="2020-07" db="EMBL/GenBank/DDBJ databases">
        <authorList>
            <person name="Partida-Martinez L."/>
            <person name="Huntemann M."/>
            <person name="Clum A."/>
            <person name="Wang J."/>
            <person name="Palaniappan K."/>
            <person name="Ritter S."/>
            <person name="Chen I.-M."/>
            <person name="Stamatis D."/>
            <person name="Reddy T."/>
            <person name="O'Malley R."/>
            <person name="Daum C."/>
            <person name="Shapiro N."/>
            <person name="Ivanova N."/>
            <person name="Kyrpides N."/>
            <person name="Woyke T."/>
        </authorList>
    </citation>
    <scope>NUCLEOTIDE SEQUENCE [LARGE SCALE GENOMIC DNA]</scope>
    <source>
        <strain evidence="3">AT2.8</strain>
    </source>
</reference>